<dbReference type="AlphaFoldDB" id="B9T033"/>
<dbReference type="InParanoid" id="B9T033"/>
<protein>
    <submittedName>
        <fullName evidence="1">Uncharacterized protein</fullName>
    </submittedName>
</protein>
<evidence type="ECO:0000313" key="1">
    <source>
        <dbReference type="EMBL" id="EEF30777.1"/>
    </source>
</evidence>
<dbReference type="EMBL" id="EQ974294">
    <property type="protein sequence ID" value="EEF30777.1"/>
    <property type="molecule type" value="Genomic_DNA"/>
</dbReference>
<name>B9T033_RICCO</name>
<organism evidence="1 2">
    <name type="scientific">Ricinus communis</name>
    <name type="common">Castor bean</name>
    <dbReference type="NCBI Taxonomy" id="3988"/>
    <lineage>
        <taxon>Eukaryota</taxon>
        <taxon>Viridiplantae</taxon>
        <taxon>Streptophyta</taxon>
        <taxon>Embryophyta</taxon>
        <taxon>Tracheophyta</taxon>
        <taxon>Spermatophyta</taxon>
        <taxon>Magnoliopsida</taxon>
        <taxon>eudicotyledons</taxon>
        <taxon>Gunneridae</taxon>
        <taxon>Pentapetalae</taxon>
        <taxon>rosids</taxon>
        <taxon>fabids</taxon>
        <taxon>Malpighiales</taxon>
        <taxon>Euphorbiaceae</taxon>
        <taxon>Acalyphoideae</taxon>
        <taxon>Acalypheae</taxon>
        <taxon>Ricinus</taxon>
    </lineage>
</organism>
<keyword evidence="2" id="KW-1185">Reference proteome</keyword>
<accession>B9T033</accession>
<proteinExistence type="predicted"/>
<dbReference type="Proteomes" id="UP000008311">
    <property type="component" value="Unassembled WGS sequence"/>
</dbReference>
<sequence>MKRQIPSRWAAPLESLGAKTREKVAKPRLRTCRSSINTSSYVHEGVLAWKRCTSVKESVSKMIDLKPPSEASLAPILSRLRLLQYQPQNELLSPTPRPYCCYEQQHHRS</sequence>
<gene>
    <name evidence="1" type="ORF">RCOM_1144390</name>
</gene>
<evidence type="ECO:0000313" key="2">
    <source>
        <dbReference type="Proteomes" id="UP000008311"/>
    </source>
</evidence>
<reference evidence="2" key="1">
    <citation type="journal article" date="2010" name="Nat. Biotechnol.">
        <title>Draft genome sequence of the oilseed species Ricinus communis.</title>
        <authorList>
            <person name="Chan A.P."/>
            <person name="Crabtree J."/>
            <person name="Zhao Q."/>
            <person name="Lorenzi H."/>
            <person name="Orvis J."/>
            <person name="Puiu D."/>
            <person name="Melake-Berhan A."/>
            <person name="Jones K.M."/>
            <person name="Redman J."/>
            <person name="Chen G."/>
            <person name="Cahoon E.B."/>
            <person name="Gedil M."/>
            <person name="Stanke M."/>
            <person name="Haas B.J."/>
            <person name="Wortman J.R."/>
            <person name="Fraser-Liggett C.M."/>
            <person name="Ravel J."/>
            <person name="Rabinowicz P.D."/>
        </authorList>
    </citation>
    <scope>NUCLEOTIDE SEQUENCE [LARGE SCALE GENOMIC DNA]</scope>
    <source>
        <strain evidence="2">cv. Hale</strain>
    </source>
</reference>